<name>A0A916TPD0_9SPHN</name>
<dbReference type="AlphaFoldDB" id="A0A916TPD0"/>
<sequence length="269" mass="29769">MSEGSASEVNDVGNHPAQPSRPGITAIDLSPVIANLRLHAPLSAADRSAIETFLGESALRVRAGSELIPAGEPGMGFALVDGWVAHEMLLDDGRMQLTALFVPGDTFDLNADLIDECEYSLRAITDSIVAKISTLQLRRLTDRHPHLRDAFAWERLQQLSNNRELLLSLGRRSGAERIAHLFCEVFCRLQHVRRTRGNECDLPLTHGQLADLTGMTSVHVHRSLTLLRSQGLIEWRHGRLKIRDFERLSAFARFDPTYLHAGTNPSGAS</sequence>
<evidence type="ECO:0000313" key="7">
    <source>
        <dbReference type="Proteomes" id="UP000608154"/>
    </source>
</evidence>
<keyword evidence="7" id="KW-1185">Reference proteome</keyword>
<dbReference type="RefSeq" id="WP_188767200.1">
    <property type="nucleotide sequence ID" value="NZ_BMHK01000001.1"/>
</dbReference>
<dbReference type="SUPFAM" id="SSF46785">
    <property type="entry name" value="Winged helix' DNA-binding domain"/>
    <property type="match status" value="1"/>
</dbReference>
<organism evidence="6 7">
    <name type="scientific">Novosphingobium endophyticum</name>
    <dbReference type="NCBI Taxonomy" id="1955250"/>
    <lineage>
        <taxon>Bacteria</taxon>
        <taxon>Pseudomonadati</taxon>
        <taxon>Pseudomonadota</taxon>
        <taxon>Alphaproteobacteria</taxon>
        <taxon>Sphingomonadales</taxon>
        <taxon>Sphingomonadaceae</taxon>
        <taxon>Novosphingobium</taxon>
    </lineage>
</organism>
<keyword evidence="1" id="KW-0805">Transcription regulation</keyword>
<evidence type="ECO:0000256" key="3">
    <source>
        <dbReference type="ARBA" id="ARBA00023163"/>
    </source>
</evidence>
<dbReference type="Proteomes" id="UP000608154">
    <property type="component" value="Unassembled WGS sequence"/>
</dbReference>
<evidence type="ECO:0000256" key="2">
    <source>
        <dbReference type="ARBA" id="ARBA00023125"/>
    </source>
</evidence>
<dbReference type="GO" id="GO:0006355">
    <property type="term" value="P:regulation of DNA-templated transcription"/>
    <property type="evidence" value="ECO:0007669"/>
    <property type="project" value="InterPro"/>
</dbReference>
<feature type="region of interest" description="Disordered" evidence="4">
    <location>
        <begin position="1"/>
        <end position="23"/>
    </location>
</feature>
<evidence type="ECO:0000256" key="4">
    <source>
        <dbReference type="SAM" id="MobiDB-lite"/>
    </source>
</evidence>
<dbReference type="InterPro" id="IPR036388">
    <property type="entry name" value="WH-like_DNA-bd_sf"/>
</dbReference>
<dbReference type="Pfam" id="PF13545">
    <property type="entry name" value="HTH_Crp_2"/>
    <property type="match status" value="1"/>
</dbReference>
<dbReference type="InterPro" id="IPR012318">
    <property type="entry name" value="HTH_CRP"/>
</dbReference>
<keyword evidence="3" id="KW-0804">Transcription</keyword>
<feature type="domain" description="HTH crp-type" evidence="5">
    <location>
        <begin position="172"/>
        <end position="246"/>
    </location>
</feature>
<dbReference type="Pfam" id="PF00027">
    <property type="entry name" value="cNMP_binding"/>
    <property type="match status" value="1"/>
</dbReference>
<gene>
    <name evidence="6" type="ORF">GCM10011494_01220</name>
</gene>
<reference evidence="6" key="1">
    <citation type="journal article" date="2014" name="Int. J. Syst. Evol. Microbiol.">
        <title>Complete genome sequence of Corynebacterium casei LMG S-19264T (=DSM 44701T), isolated from a smear-ripened cheese.</title>
        <authorList>
            <consortium name="US DOE Joint Genome Institute (JGI-PGF)"/>
            <person name="Walter F."/>
            <person name="Albersmeier A."/>
            <person name="Kalinowski J."/>
            <person name="Ruckert C."/>
        </authorList>
    </citation>
    <scope>NUCLEOTIDE SEQUENCE</scope>
    <source>
        <strain evidence="6">CGMCC 1.15095</strain>
    </source>
</reference>
<accession>A0A916TPD0</accession>
<keyword evidence="2" id="KW-0238">DNA-binding</keyword>
<dbReference type="InterPro" id="IPR000595">
    <property type="entry name" value="cNMP-bd_dom"/>
</dbReference>
<reference evidence="6" key="2">
    <citation type="submission" date="2020-09" db="EMBL/GenBank/DDBJ databases">
        <authorList>
            <person name="Sun Q."/>
            <person name="Zhou Y."/>
        </authorList>
    </citation>
    <scope>NUCLEOTIDE SEQUENCE</scope>
    <source>
        <strain evidence="6">CGMCC 1.15095</strain>
    </source>
</reference>
<proteinExistence type="predicted"/>
<dbReference type="InterPro" id="IPR036390">
    <property type="entry name" value="WH_DNA-bd_sf"/>
</dbReference>
<evidence type="ECO:0000256" key="1">
    <source>
        <dbReference type="ARBA" id="ARBA00023015"/>
    </source>
</evidence>
<dbReference type="SMART" id="SM00419">
    <property type="entry name" value="HTH_CRP"/>
    <property type="match status" value="1"/>
</dbReference>
<dbReference type="Gene3D" id="2.60.120.10">
    <property type="entry name" value="Jelly Rolls"/>
    <property type="match status" value="1"/>
</dbReference>
<dbReference type="EMBL" id="BMHK01000001">
    <property type="protein sequence ID" value="GGB86675.1"/>
    <property type="molecule type" value="Genomic_DNA"/>
</dbReference>
<evidence type="ECO:0000259" key="5">
    <source>
        <dbReference type="PROSITE" id="PS51063"/>
    </source>
</evidence>
<protein>
    <recommendedName>
        <fullName evidence="5">HTH crp-type domain-containing protein</fullName>
    </recommendedName>
</protein>
<comment type="caution">
    <text evidence="6">The sequence shown here is derived from an EMBL/GenBank/DDBJ whole genome shotgun (WGS) entry which is preliminary data.</text>
</comment>
<dbReference type="InterPro" id="IPR018490">
    <property type="entry name" value="cNMP-bd_dom_sf"/>
</dbReference>
<dbReference type="SUPFAM" id="SSF51206">
    <property type="entry name" value="cAMP-binding domain-like"/>
    <property type="match status" value="1"/>
</dbReference>
<dbReference type="PROSITE" id="PS51063">
    <property type="entry name" value="HTH_CRP_2"/>
    <property type="match status" value="1"/>
</dbReference>
<dbReference type="CDD" id="cd00038">
    <property type="entry name" value="CAP_ED"/>
    <property type="match status" value="1"/>
</dbReference>
<dbReference type="InterPro" id="IPR014710">
    <property type="entry name" value="RmlC-like_jellyroll"/>
</dbReference>
<dbReference type="Gene3D" id="1.10.10.10">
    <property type="entry name" value="Winged helix-like DNA-binding domain superfamily/Winged helix DNA-binding domain"/>
    <property type="match status" value="1"/>
</dbReference>
<evidence type="ECO:0000313" key="6">
    <source>
        <dbReference type="EMBL" id="GGB86675.1"/>
    </source>
</evidence>
<dbReference type="GO" id="GO:0003677">
    <property type="term" value="F:DNA binding"/>
    <property type="evidence" value="ECO:0007669"/>
    <property type="project" value="UniProtKB-KW"/>
</dbReference>